<name>A0AC61RI31_9BACT</name>
<protein>
    <submittedName>
        <fullName evidence="1">AAA family ATPase</fullName>
    </submittedName>
</protein>
<reference evidence="1" key="1">
    <citation type="submission" date="2019-04" db="EMBL/GenBank/DDBJ databases">
        <title>Microbes associate with the intestines of laboratory mice.</title>
        <authorList>
            <person name="Navarre W."/>
            <person name="Wong E."/>
            <person name="Huang K."/>
            <person name="Tropini C."/>
            <person name="Ng K."/>
            <person name="Yu B."/>
        </authorList>
    </citation>
    <scope>NUCLEOTIDE SEQUENCE</scope>
    <source>
        <strain evidence="1">NM04_E33</strain>
    </source>
</reference>
<organism evidence="1 2">
    <name type="scientific">Lepagella muris</name>
    <dbReference type="NCBI Taxonomy" id="3032870"/>
    <lineage>
        <taxon>Bacteria</taxon>
        <taxon>Pseudomonadati</taxon>
        <taxon>Bacteroidota</taxon>
        <taxon>Bacteroidia</taxon>
        <taxon>Bacteroidales</taxon>
        <taxon>Muribaculaceae</taxon>
        <taxon>Lepagella</taxon>
    </lineage>
</organism>
<evidence type="ECO:0000313" key="1">
    <source>
        <dbReference type="EMBL" id="TGY80469.1"/>
    </source>
</evidence>
<sequence length="522" mass="60478">MAQIKYPIGMQSFRKIREDGYVYVDKTEYIHRLVTDGKYYFLSRPRRFGKSLLLSTIEDFFLGNRSLFENLAISRHEHDWEAHPVLHLDLSGCRCDSPESIDKHLGMYLSEWERKYGAPSDGSLPEEARFREVIINAHRLTGKNVVILVDEYDKPLLETVENKPLQDIFRNRLRAFYSNLKSQDAHIRFAMLTGVTKFGHLSIFSDLNNLNDISLDREYDGICGITTDELHEYFDCGISEFAKSANKSVQEIYDLLKSNYDGYHFSPETSTDIYNPFSLLNCLNKKFIRDYWFSTGTPTFLIKMILANSISIQDLSELETSLSSLTDISFDLGNPIPVLYQSGYLTIKSYDPELDSVLLGFPNKEVERGFLNNLLLLYTSTSPRRSQFSVISFIRDLQSGNADTFMERLKSLFADFPYDSFNMLQLEQHYQDVIYILAKLMGFSTHVEYMTANGRIDLVIKTKDYIYVFEFKIDKTPEQALAQIDSKDYLLPFQTDSRKLIKIGVNFSSKKRLPDNWKIIET</sequence>
<proteinExistence type="predicted"/>
<comment type="caution">
    <text evidence="1">The sequence shown here is derived from an EMBL/GenBank/DDBJ whole genome shotgun (WGS) entry which is preliminary data.</text>
</comment>
<evidence type="ECO:0000313" key="2">
    <source>
        <dbReference type="Proteomes" id="UP000306319"/>
    </source>
</evidence>
<accession>A0AC61RI31</accession>
<dbReference type="EMBL" id="SRYB01000002">
    <property type="protein sequence ID" value="TGY80469.1"/>
    <property type="molecule type" value="Genomic_DNA"/>
</dbReference>
<gene>
    <name evidence="1" type="ORF">E5331_01725</name>
</gene>
<keyword evidence="2" id="KW-1185">Reference proteome</keyword>
<dbReference type="Proteomes" id="UP000306319">
    <property type="component" value="Unassembled WGS sequence"/>
</dbReference>